<organism evidence="2 3">
    <name type="scientific">Metschnikowia pulcherrima</name>
    <dbReference type="NCBI Taxonomy" id="27326"/>
    <lineage>
        <taxon>Eukaryota</taxon>
        <taxon>Fungi</taxon>
        <taxon>Dikarya</taxon>
        <taxon>Ascomycota</taxon>
        <taxon>Saccharomycotina</taxon>
        <taxon>Pichiomycetes</taxon>
        <taxon>Metschnikowiaceae</taxon>
        <taxon>Metschnikowia</taxon>
    </lineage>
</organism>
<feature type="signal peptide" evidence="1">
    <location>
        <begin position="1"/>
        <end position="19"/>
    </location>
</feature>
<accession>A0A8H7GQN2</accession>
<evidence type="ECO:0000256" key="1">
    <source>
        <dbReference type="SAM" id="SignalP"/>
    </source>
</evidence>
<sequence length="60" mass="5959">MPLLAALCFLHALVSPSLFLFLCGAICGAGHDIVFGAVQIGGGTKYCGIASAGAPCGVFM</sequence>
<evidence type="ECO:0000313" key="2">
    <source>
        <dbReference type="EMBL" id="KAF8000871.1"/>
    </source>
</evidence>
<name>A0A8H7GQN2_9ASCO</name>
<dbReference type="EMBL" id="JACBPP010000006">
    <property type="protein sequence ID" value="KAF8000871.1"/>
    <property type="molecule type" value="Genomic_DNA"/>
</dbReference>
<comment type="caution">
    <text evidence="2">The sequence shown here is derived from an EMBL/GenBank/DDBJ whole genome shotgun (WGS) entry which is preliminary data.</text>
</comment>
<protein>
    <submittedName>
        <fullName evidence="2">Uncharacterized protein</fullName>
    </submittedName>
</protein>
<keyword evidence="1" id="KW-0732">Signal</keyword>
<feature type="chain" id="PRO_5034215023" evidence="1">
    <location>
        <begin position="20"/>
        <end position="60"/>
    </location>
</feature>
<proteinExistence type="predicted"/>
<dbReference type="Proteomes" id="UP000649328">
    <property type="component" value="Unassembled WGS sequence"/>
</dbReference>
<reference evidence="2" key="1">
    <citation type="submission" date="2020-10" db="EMBL/GenBank/DDBJ databases">
        <title>The Whole-Genome Sequence of Metschnikowia persimmonesis, a Novel Endophytic Yeast Species Isolated from Medicinal Plant Diospyros kaki Thumb.</title>
        <authorList>
            <person name="Rahmat E."/>
            <person name="Kang Y."/>
        </authorList>
    </citation>
    <scope>NUCLEOTIDE SEQUENCE</scope>
    <source>
        <strain evidence="2">KIOM G15050</strain>
    </source>
</reference>
<gene>
    <name evidence="2" type="ORF">HF325_004660</name>
</gene>
<evidence type="ECO:0000313" key="3">
    <source>
        <dbReference type="Proteomes" id="UP000649328"/>
    </source>
</evidence>
<keyword evidence="3" id="KW-1185">Reference proteome</keyword>
<dbReference type="AlphaFoldDB" id="A0A8H7GQN2"/>